<organism evidence="6 7">
    <name type="scientific">Dictyobacter vulcani</name>
    <dbReference type="NCBI Taxonomy" id="2607529"/>
    <lineage>
        <taxon>Bacteria</taxon>
        <taxon>Bacillati</taxon>
        <taxon>Chloroflexota</taxon>
        <taxon>Ktedonobacteria</taxon>
        <taxon>Ktedonobacterales</taxon>
        <taxon>Dictyobacteraceae</taxon>
        <taxon>Dictyobacter</taxon>
    </lineage>
</organism>
<evidence type="ECO:0000313" key="6">
    <source>
        <dbReference type="EMBL" id="GER90667.1"/>
    </source>
</evidence>
<sequence>MRISVDLNRCQGYGQCCFADPSVFKLRGEEVLEFDPAPGDEHRLKVIRAAKACPVQAIYIGESYEEQEERSHRHE</sequence>
<evidence type="ECO:0000256" key="3">
    <source>
        <dbReference type="ARBA" id="ARBA00022982"/>
    </source>
</evidence>
<evidence type="ECO:0000256" key="1">
    <source>
        <dbReference type="ARBA" id="ARBA00022448"/>
    </source>
</evidence>
<dbReference type="InterPro" id="IPR051269">
    <property type="entry name" value="Fe-S_cluster_ET"/>
</dbReference>
<evidence type="ECO:0000256" key="2">
    <source>
        <dbReference type="ARBA" id="ARBA00022723"/>
    </source>
</evidence>
<dbReference type="PANTHER" id="PTHR36923:SF3">
    <property type="entry name" value="FERREDOXIN"/>
    <property type="match status" value="1"/>
</dbReference>
<dbReference type="RefSeq" id="WP_151758370.1">
    <property type="nucleotide sequence ID" value="NZ_BKZW01000002.1"/>
</dbReference>
<keyword evidence="1" id="KW-0813">Transport</keyword>
<dbReference type="SUPFAM" id="SSF54862">
    <property type="entry name" value="4Fe-4S ferredoxins"/>
    <property type="match status" value="1"/>
</dbReference>
<keyword evidence="4" id="KW-0408">Iron</keyword>
<dbReference type="GO" id="GO:0051536">
    <property type="term" value="F:iron-sulfur cluster binding"/>
    <property type="evidence" value="ECO:0007669"/>
    <property type="project" value="UniProtKB-KW"/>
</dbReference>
<dbReference type="Gene3D" id="3.30.70.20">
    <property type="match status" value="1"/>
</dbReference>
<dbReference type="GO" id="GO:0046872">
    <property type="term" value="F:metal ion binding"/>
    <property type="evidence" value="ECO:0007669"/>
    <property type="project" value="UniProtKB-KW"/>
</dbReference>
<dbReference type="EMBL" id="BKZW01000002">
    <property type="protein sequence ID" value="GER90667.1"/>
    <property type="molecule type" value="Genomic_DNA"/>
</dbReference>
<evidence type="ECO:0000256" key="5">
    <source>
        <dbReference type="ARBA" id="ARBA00023014"/>
    </source>
</evidence>
<accession>A0A5J4KVV4</accession>
<protein>
    <submittedName>
        <fullName evidence="6">Ferredoxin</fullName>
    </submittedName>
</protein>
<keyword evidence="5" id="KW-0411">Iron-sulfur</keyword>
<dbReference type="AlphaFoldDB" id="A0A5J4KVV4"/>
<gene>
    <name evidence="6" type="ORF">KDW_48290</name>
</gene>
<reference evidence="6 7" key="1">
    <citation type="submission" date="2019-10" db="EMBL/GenBank/DDBJ databases">
        <title>Dictyobacter vulcani sp. nov., within the class Ktedonobacteria, isolated from soil of volcanic Mt. Zao.</title>
        <authorList>
            <person name="Zheng Y."/>
            <person name="Wang C.M."/>
            <person name="Sakai Y."/>
            <person name="Abe K."/>
            <person name="Yokota A."/>
            <person name="Yabe S."/>
        </authorList>
    </citation>
    <scope>NUCLEOTIDE SEQUENCE [LARGE SCALE GENOMIC DNA]</scope>
    <source>
        <strain evidence="6 7">W12</strain>
    </source>
</reference>
<keyword evidence="2" id="KW-0479">Metal-binding</keyword>
<keyword evidence="3" id="KW-0249">Electron transport</keyword>
<dbReference type="PANTHER" id="PTHR36923">
    <property type="entry name" value="FERREDOXIN"/>
    <property type="match status" value="1"/>
</dbReference>
<keyword evidence="7" id="KW-1185">Reference proteome</keyword>
<proteinExistence type="predicted"/>
<dbReference type="Proteomes" id="UP000326912">
    <property type="component" value="Unassembled WGS sequence"/>
</dbReference>
<dbReference type="Pfam" id="PF13459">
    <property type="entry name" value="Fer4_15"/>
    <property type="match status" value="1"/>
</dbReference>
<comment type="caution">
    <text evidence="6">The sequence shown here is derived from an EMBL/GenBank/DDBJ whole genome shotgun (WGS) entry which is preliminary data.</text>
</comment>
<name>A0A5J4KVV4_9CHLR</name>
<evidence type="ECO:0000313" key="7">
    <source>
        <dbReference type="Proteomes" id="UP000326912"/>
    </source>
</evidence>
<evidence type="ECO:0000256" key="4">
    <source>
        <dbReference type="ARBA" id="ARBA00023004"/>
    </source>
</evidence>